<protein>
    <recommendedName>
        <fullName evidence="1">Phage ABA sandwich domain-containing protein</fullName>
    </recommendedName>
</protein>
<dbReference type="Pfam" id="PF18066">
    <property type="entry name" value="Phage_ABA_S"/>
    <property type="match status" value="1"/>
</dbReference>
<dbReference type="InterPro" id="IPR028985">
    <property type="entry name" value="Bacillus_phage_prot-like"/>
</dbReference>
<name>A0ABQ1W4W9_9BACL</name>
<organism evidence="2 3">
    <name type="scientific">Paenibacillus aceti</name>
    <dbReference type="NCBI Taxonomy" id="1820010"/>
    <lineage>
        <taxon>Bacteria</taxon>
        <taxon>Bacillati</taxon>
        <taxon>Bacillota</taxon>
        <taxon>Bacilli</taxon>
        <taxon>Bacillales</taxon>
        <taxon>Paenibacillaceae</taxon>
        <taxon>Paenibacillus</taxon>
    </lineage>
</organism>
<dbReference type="Proteomes" id="UP000608420">
    <property type="component" value="Unassembled WGS sequence"/>
</dbReference>
<dbReference type="EMBL" id="BMIW01000039">
    <property type="protein sequence ID" value="GGG14523.1"/>
    <property type="molecule type" value="Genomic_DNA"/>
</dbReference>
<evidence type="ECO:0000313" key="2">
    <source>
        <dbReference type="EMBL" id="GGG14523.1"/>
    </source>
</evidence>
<sequence>MTSNEILDLRLEDLNYTVALEVFEYQPDTHRPGSFLRGDTSFCPRDYSRDVHAAFDVVKEMRKKGWGFALTNTGEQWKATFHVDEKNNISVVDVTAEIAICKAALLARSES</sequence>
<dbReference type="InterPro" id="IPR041270">
    <property type="entry name" value="Phage_ABA_S"/>
</dbReference>
<keyword evidence="3" id="KW-1185">Reference proteome</keyword>
<dbReference type="Gene3D" id="3.30.2120.10">
    <property type="entry name" value="Bacillus phage protein-like"/>
    <property type="match status" value="1"/>
</dbReference>
<feature type="domain" description="Phage ABA sandwich" evidence="1">
    <location>
        <begin position="18"/>
        <end position="105"/>
    </location>
</feature>
<dbReference type="RefSeq" id="WP_120463475.1">
    <property type="nucleotide sequence ID" value="NZ_BMIW01000039.1"/>
</dbReference>
<evidence type="ECO:0000313" key="3">
    <source>
        <dbReference type="Proteomes" id="UP000608420"/>
    </source>
</evidence>
<proteinExistence type="predicted"/>
<gene>
    <name evidence="2" type="ORF">GCM10010913_40430</name>
</gene>
<evidence type="ECO:0000259" key="1">
    <source>
        <dbReference type="Pfam" id="PF18066"/>
    </source>
</evidence>
<comment type="caution">
    <text evidence="2">The sequence shown here is derived from an EMBL/GenBank/DDBJ whole genome shotgun (WGS) entry which is preliminary data.</text>
</comment>
<accession>A0ABQ1W4W9</accession>
<reference evidence="3" key="1">
    <citation type="journal article" date="2019" name="Int. J. Syst. Evol. Microbiol.">
        <title>The Global Catalogue of Microorganisms (GCM) 10K type strain sequencing project: providing services to taxonomists for standard genome sequencing and annotation.</title>
        <authorList>
            <consortium name="The Broad Institute Genomics Platform"/>
            <consortium name="The Broad Institute Genome Sequencing Center for Infectious Disease"/>
            <person name="Wu L."/>
            <person name="Ma J."/>
        </authorList>
    </citation>
    <scope>NUCLEOTIDE SEQUENCE [LARGE SCALE GENOMIC DNA]</scope>
    <source>
        <strain evidence="3">CGMCC 1.15420</strain>
    </source>
</reference>